<feature type="compositionally biased region" description="Pro residues" evidence="6">
    <location>
        <begin position="2163"/>
        <end position="2174"/>
    </location>
</feature>
<feature type="domain" description="AAA+ ATPase" evidence="7">
    <location>
        <begin position="1879"/>
        <end position="2016"/>
    </location>
</feature>
<evidence type="ECO:0000256" key="1">
    <source>
        <dbReference type="ARBA" id="ARBA00010378"/>
    </source>
</evidence>
<keyword evidence="4" id="KW-0067">ATP-binding</keyword>
<dbReference type="InterPro" id="IPR041679">
    <property type="entry name" value="DNA2/NAM7-like_C"/>
</dbReference>
<feature type="coiled-coil region" evidence="5">
    <location>
        <begin position="2201"/>
        <end position="2281"/>
    </location>
</feature>
<gene>
    <name evidence="8" type="ORF">BDV26DRAFT_303268</name>
</gene>
<evidence type="ECO:0000256" key="2">
    <source>
        <dbReference type="ARBA" id="ARBA00022741"/>
    </source>
</evidence>
<dbReference type="PRINTS" id="PR00819">
    <property type="entry name" value="CBXCFQXSUPER"/>
</dbReference>
<dbReference type="Pfam" id="PF13087">
    <property type="entry name" value="AAA_12"/>
    <property type="match status" value="1"/>
</dbReference>
<dbReference type="FunFam" id="3.40.50.300:FF:001660">
    <property type="entry name" value="NF-X1 finger and helicase protein, putative"/>
    <property type="match status" value="1"/>
</dbReference>
<proteinExistence type="inferred from homology"/>
<keyword evidence="8" id="KW-0378">Hydrolase</keyword>
<dbReference type="Pfam" id="PF17866">
    <property type="entry name" value="AAA_lid_6"/>
    <property type="match status" value="2"/>
</dbReference>
<dbReference type="InterPro" id="IPR003959">
    <property type="entry name" value="ATPase_AAA_core"/>
</dbReference>
<dbReference type="CDD" id="cd18808">
    <property type="entry name" value="SF1_C_Upf1"/>
    <property type="match status" value="1"/>
</dbReference>
<feature type="region of interest" description="Disordered" evidence="6">
    <location>
        <begin position="1200"/>
        <end position="1271"/>
    </location>
</feature>
<dbReference type="SUPFAM" id="SSF52540">
    <property type="entry name" value="P-loop containing nucleoside triphosphate hydrolases"/>
    <property type="match status" value="4"/>
</dbReference>
<feature type="compositionally biased region" description="Basic residues" evidence="6">
    <location>
        <begin position="2118"/>
        <end position="2130"/>
    </location>
</feature>
<dbReference type="CDD" id="cd00009">
    <property type="entry name" value="AAA"/>
    <property type="match status" value="2"/>
</dbReference>
<dbReference type="CDD" id="cd06008">
    <property type="entry name" value="NF-X1-zinc-finger"/>
    <property type="match status" value="1"/>
</dbReference>
<dbReference type="InterPro" id="IPR027417">
    <property type="entry name" value="P-loop_NTPase"/>
</dbReference>
<dbReference type="Gene3D" id="3.40.50.300">
    <property type="entry name" value="P-loop containing nucleotide triphosphate hydrolases"/>
    <property type="match status" value="6"/>
</dbReference>
<evidence type="ECO:0000256" key="3">
    <source>
        <dbReference type="ARBA" id="ARBA00022806"/>
    </source>
</evidence>
<reference evidence="8 9" key="1">
    <citation type="submission" date="2019-04" db="EMBL/GenBank/DDBJ databases">
        <title>Friends and foes A comparative genomics studyof 23 Aspergillus species from section Flavi.</title>
        <authorList>
            <consortium name="DOE Joint Genome Institute"/>
            <person name="Kjaerbolling I."/>
            <person name="Vesth T."/>
            <person name="Frisvad J.C."/>
            <person name="Nybo J.L."/>
            <person name="Theobald S."/>
            <person name="Kildgaard S."/>
            <person name="Isbrandt T."/>
            <person name="Kuo A."/>
            <person name="Sato A."/>
            <person name="Lyhne E.K."/>
            <person name="Kogle M.E."/>
            <person name="Wiebenga A."/>
            <person name="Kun R.S."/>
            <person name="Lubbers R.J."/>
            <person name="Makela M.R."/>
            <person name="Barry K."/>
            <person name="Chovatia M."/>
            <person name="Clum A."/>
            <person name="Daum C."/>
            <person name="Haridas S."/>
            <person name="He G."/>
            <person name="LaButti K."/>
            <person name="Lipzen A."/>
            <person name="Mondo S."/>
            <person name="Riley R."/>
            <person name="Salamov A."/>
            <person name="Simmons B.A."/>
            <person name="Magnuson J.K."/>
            <person name="Henrissat B."/>
            <person name="Mortensen U.H."/>
            <person name="Larsen T.O."/>
            <person name="Devries R.P."/>
            <person name="Grigoriev I.V."/>
            <person name="Machida M."/>
            <person name="Baker S.E."/>
            <person name="Andersen M.R."/>
        </authorList>
    </citation>
    <scope>NUCLEOTIDE SEQUENCE [LARGE SCALE GENOMIC DNA]</scope>
    <source>
        <strain evidence="8 9">IBT 29228</strain>
    </source>
</reference>
<sequence length="2320" mass="260178">MERNSRLPLLSKFFTHIIEGKRHITDIGNFKLFLESIQDQSKRSACIEHIIASPAARTALHTGLRFDVTSPFINQNTAPFLHYLADPAIKQLCSGQYLQELLTLVVEPKTLWAAFIDAFQRKELSESAIHALAWMVVELLAFPPSSNIDIKDDAQKIVDDGSLLLSPSPQVRSLGYKLQHMLQVKSTNAPLNPDFAPGGRHDNDFADFRTIAIYPTAGEFTSTTPPFYRRMDEIAELSQEQRIPAHLDNQFRLMREDMLSELRDDIQIALGKKNGKRFAPLLQDLSVRDILCGDPKRLRPCTLAISCAKGLETVSNLPAAERKAFLKENRNYLRHNSFGCLLHNKDIIAFATLDRNVDQLCRDVPVIVLRVLGEHAMKKTLKSFKLHNDIKFLLVDASVFAYEPVLKCLQTKADLPLSQELLEYQRGEPAAGSGLIPADIVQSIQTMGNGNIQPLIRTKKPVNLDSTQLLSFVSGLTQRVSLIQGPPGTGKSFIGALLAKIFHDHSKETVLVMCYTNHALDQFLEDLMDIGIDSSSMVRLGSKSTPRTESLRLYSQRTSYRHTRGTWGIIDRYRNEAADIQIQLAPAFQGYADFRADPRTMLEFLEFEDPSFYNAFMLLENEGMTTVGKKGKIVDSNYLYDVWSKGDTPPKFANLDFSEDSHRVWLMDRPTRQAHIRTWSDQILEEQVISLCELTRRIDKCHDHVEKAFNQRTQSILKSKRIIGCTTTAAAMYTEDLRAASPGIVLLEEAGEILESHVLTAINSATKQLVLIGDHQQLRPKINNYALSVEKGSGYDLNRSLFERLVLAGYPNSTLAKQHRMCPEISYLVRSLTYPDLEDAPSTLTRPTPRGLQDRVIFFSHENPEKSFAQVTDRQNEGAKGSKTNVFEVEIVLKILKYLGQQGYGTDKVVVLTPYLGQLHLLRDRLKKDNDPVLNDLDSHDLVRAGLLSKASASHSKRQIRLSTIDNYQGEESEIVISTLTRSNKNGDIGFMAAPQRLNVLLSRARNILIMIGNVHTFTKSRKGKDVWIPFVENLKAKGHLYDGLPVKCEQHPTRTLTIKTIKEFDTECPDGGCPLPCGVKLSCGVHTCPYKCHQLSDHSKMKCEKITKWTCSRGHKTTRPCFQINGTCQPCIAEDEAEEAKKKRDMELDLQRERKQKEYLRQVAELQDEISHQRRLQRERREDEDRKKILVGYQNDLNTLVSTSPSSQGSSVTNISTTNNPNNFTTNSNGSSPNNRLPTSGKQSPVQSAKKSQVHQVPLRSKPNNSPAWDDWEYQKTYLGAHSNSIDKLMAMIGLEQVKQKFLTIKARVDTALRQGIDLKKERFGSVLIGNPGTGKTTVARLYADFLGAVGALPGNAFVETTGSILAHEGVSGCQKQINAILNGGGGILFIDEAYQLTEGQTQGTQVMNFLLAEVENQTGHMAVVLAGYRTHMEKFFAHNPGLPSRFPHEFKFEDYTDAELLRIFEYNVNQAYQNRMKLEGGMDGLYSRIVSRRVGRGRGNEGFGNARAIQNLCSRIYDRQATRLKRERKNNFSVDDMLLTKEDLIGPEPSQALQNCTAWQKLQTMIGLDAVKQSLKALLDSMQYNYHRELEEKPLVEFTLNRVFLGSPGTGKTSVAKLYGQILVDTGFLSNGEVIVKNPADFVGSVIGESEKNTKGILASTVGKVLVIDEAYGLFGGGTKDKTGSHTNQFKTAVIDTIVAEVQSTPGEDRCVLLLGYKEQMEEMFQNVNPGLTRRFPLYAAFVFDDFTDDEMGQIFDLKLNQQGFDTSTLGRKVAMDVLERSRNRPHFGNAGEVDILLNKAKLGHQKRISTGQSRISSTFLPEDFDEEYDRGQQAEGNVAKLFQGTVGCEKIISQMEEYCRIAHGMRTLDLDPRTQIPFNFLFRGPPGTGKTTTARKIGQLYYSMNLLSSTDVIESSASDLVGQYVGHTGPKTQELLEKSLGKVLLIDEAYRLAEGQFAKEAMDEIVACITHPKFAQKLIIILAGYEEDINRLMTINPGLTSRFPESIVFNGLDPDTSITLLTTLLSEKRDELREKGREFNIGILEYLPADLRGKMLSHFADLCRTPNWANARDIQDLAKKIFSKTIQNISHGGLVLADHDILMQMDQMVNDRSSRSRVGHGHARHATNHYPVATNTPNPVQPGTKTGTNTTQNTHTPVQSPNPDPSTPTLPTPSATDPRDAGVSDDIWNQLQLDKLQAQQLEQADQVLLQAQQQLEDKLKQQQDPAEGSSKNDSATLCAHEKERIRHELERRRYGEELEKLRKKRAQMEERRRKESQAQIKLRQMGVCVMGYQWINQGGGYRCAGGSHWVSNAQLGI</sequence>
<dbReference type="GO" id="GO:0004386">
    <property type="term" value="F:helicase activity"/>
    <property type="evidence" value="ECO:0007669"/>
    <property type="project" value="InterPro"/>
</dbReference>
<dbReference type="CDD" id="cd17936">
    <property type="entry name" value="EEXXEc_NFX1"/>
    <property type="match status" value="1"/>
</dbReference>
<dbReference type="InterPro" id="IPR041627">
    <property type="entry name" value="AAA_lid_6"/>
</dbReference>
<keyword evidence="2" id="KW-0547">Nucleotide-binding</keyword>
<feature type="compositionally biased region" description="Low complexity" evidence="6">
    <location>
        <begin position="2144"/>
        <end position="2160"/>
    </location>
</feature>
<dbReference type="Pfam" id="PF13086">
    <property type="entry name" value="AAA_11"/>
    <property type="match status" value="1"/>
</dbReference>
<dbReference type="Pfam" id="PF00004">
    <property type="entry name" value="AAA"/>
    <property type="match status" value="3"/>
</dbReference>
<keyword evidence="5" id="KW-0175">Coiled coil</keyword>
<accession>A0A5N7BEN2</accession>
<evidence type="ECO:0000313" key="9">
    <source>
        <dbReference type="Proteomes" id="UP000326198"/>
    </source>
</evidence>
<feature type="compositionally biased region" description="Polar residues" evidence="6">
    <location>
        <begin position="1237"/>
        <end position="1256"/>
    </location>
</feature>
<dbReference type="GO" id="GO:0016887">
    <property type="term" value="F:ATP hydrolysis activity"/>
    <property type="evidence" value="ECO:0007669"/>
    <property type="project" value="InterPro"/>
</dbReference>
<dbReference type="InterPro" id="IPR050773">
    <property type="entry name" value="CbxX/CfxQ_RuBisCO_ESX"/>
</dbReference>
<dbReference type="FunFam" id="3.40.50.300:FF:000216">
    <property type="entry name" value="Type VII secretion ATPase EccA"/>
    <property type="match status" value="3"/>
</dbReference>
<evidence type="ECO:0000256" key="6">
    <source>
        <dbReference type="SAM" id="MobiDB-lite"/>
    </source>
</evidence>
<evidence type="ECO:0000256" key="5">
    <source>
        <dbReference type="SAM" id="Coils"/>
    </source>
</evidence>
<evidence type="ECO:0000259" key="7">
    <source>
        <dbReference type="SMART" id="SM00382"/>
    </source>
</evidence>
<keyword evidence="9" id="KW-1185">Reference proteome</keyword>
<organism evidence="8 9">
    <name type="scientific">Aspergillus bertholletiae</name>
    <dbReference type="NCBI Taxonomy" id="1226010"/>
    <lineage>
        <taxon>Eukaryota</taxon>
        <taxon>Fungi</taxon>
        <taxon>Dikarya</taxon>
        <taxon>Ascomycota</taxon>
        <taxon>Pezizomycotina</taxon>
        <taxon>Eurotiomycetes</taxon>
        <taxon>Eurotiomycetidae</taxon>
        <taxon>Eurotiales</taxon>
        <taxon>Aspergillaceae</taxon>
        <taxon>Aspergillus</taxon>
        <taxon>Aspergillus subgen. Circumdati</taxon>
    </lineage>
</organism>
<dbReference type="GO" id="GO:0005524">
    <property type="term" value="F:ATP binding"/>
    <property type="evidence" value="ECO:0007669"/>
    <property type="project" value="UniProtKB-KW"/>
</dbReference>
<dbReference type="InterPro" id="IPR047187">
    <property type="entry name" value="SF1_C_Upf1"/>
</dbReference>
<evidence type="ECO:0000256" key="4">
    <source>
        <dbReference type="ARBA" id="ARBA00022840"/>
    </source>
</evidence>
<keyword evidence="3" id="KW-0347">Helicase</keyword>
<comment type="similarity">
    <text evidence="1">Belongs to the CbxX/CfxQ family.</text>
</comment>
<dbReference type="Gene3D" id="1.10.8.60">
    <property type="match status" value="2"/>
</dbReference>
<dbReference type="PANTHER" id="PTHR43392:SF2">
    <property type="entry name" value="AAA-TYPE ATPASE FAMILY PROTEIN _ ANKYRIN REPEAT FAMILY PROTEIN"/>
    <property type="match status" value="1"/>
</dbReference>
<dbReference type="InterPro" id="IPR041677">
    <property type="entry name" value="DNA2/NAM7_AAA_11"/>
</dbReference>
<dbReference type="InterPro" id="IPR000641">
    <property type="entry name" value="CbxX/CfxQ"/>
</dbReference>
<dbReference type="SMART" id="SM00382">
    <property type="entry name" value="AAA"/>
    <property type="match status" value="4"/>
</dbReference>
<feature type="domain" description="AAA+ ATPase" evidence="7">
    <location>
        <begin position="477"/>
        <end position="783"/>
    </location>
</feature>
<evidence type="ECO:0000313" key="8">
    <source>
        <dbReference type="EMBL" id="KAE8380077.1"/>
    </source>
</evidence>
<dbReference type="OrthoDB" id="2423195at2759"/>
<dbReference type="InterPro" id="IPR003593">
    <property type="entry name" value="AAA+_ATPase"/>
</dbReference>
<feature type="compositionally biased region" description="Low complexity" evidence="6">
    <location>
        <begin position="1203"/>
        <end position="1236"/>
    </location>
</feature>
<dbReference type="EMBL" id="ML736186">
    <property type="protein sequence ID" value="KAE8380077.1"/>
    <property type="molecule type" value="Genomic_DNA"/>
</dbReference>
<dbReference type="FunFam" id="1.10.8.60:FF:000160">
    <property type="entry name" value="WGS project CABT00000000 data, contig 2.55"/>
    <property type="match status" value="1"/>
</dbReference>
<feature type="domain" description="AAA+ ATPase" evidence="7">
    <location>
        <begin position="1601"/>
        <end position="1721"/>
    </location>
</feature>
<dbReference type="PANTHER" id="PTHR43392">
    <property type="entry name" value="AAA-TYPE ATPASE FAMILY PROTEIN / ANKYRIN REPEAT FAMILY PROTEIN"/>
    <property type="match status" value="1"/>
</dbReference>
<protein>
    <submittedName>
        <fullName evidence="8">P-loop containing nucleoside triphosphate hydrolase protein</fullName>
    </submittedName>
</protein>
<name>A0A5N7BEN2_9EURO</name>
<feature type="domain" description="AAA+ ATPase" evidence="7">
    <location>
        <begin position="1323"/>
        <end position="1458"/>
    </location>
</feature>
<dbReference type="Proteomes" id="UP000326198">
    <property type="component" value="Unassembled WGS sequence"/>
</dbReference>
<feature type="region of interest" description="Disordered" evidence="6">
    <location>
        <begin position="2114"/>
        <end position="2186"/>
    </location>
</feature>